<feature type="region of interest" description="Disordered" evidence="1">
    <location>
        <begin position="633"/>
        <end position="664"/>
    </location>
</feature>
<dbReference type="RefSeq" id="WP_189568875.1">
    <property type="nucleotide sequence ID" value="NZ_BMXI01000005.1"/>
</dbReference>
<dbReference type="AlphaFoldDB" id="A0A918TI21"/>
<evidence type="ECO:0000256" key="1">
    <source>
        <dbReference type="SAM" id="MobiDB-lite"/>
    </source>
</evidence>
<protein>
    <submittedName>
        <fullName evidence="3">Uncharacterized protein</fullName>
    </submittedName>
</protein>
<keyword evidence="4" id="KW-1185">Reference proteome</keyword>
<reference evidence="3" key="1">
    <citation type="journal article" date="2014" name="Int. J. Syst. Evol. Microbiol.">
        <title>Complete genome sequence of Corynebacterium casei LMG S-19264T (=DSM 44701T), isolated from a smear-ripened cheese.</title>
        <authorList>
            <consortium name="US DOE Joint Genome Institute (JGI-PGF)"/>
            <person name="Walter F."/>
            <person name="Albersmeier A."/>
            <person name="Kalinowski J."/>
            <person name="Ruckert C."/>
        </authorList>
    </citation>
    <scope>NUCLEOTIDE SEQUENCE</scope>
    <source>
        <strain evidence="3">KCTC 12988</strain>
    </source>
</reference>
<keyword evidence="2" id="KW-0732">Signal</keyword>
<name>A0A918TI21_9BACT</name>
<gene>
    <name evidence="3" type="ORF">GCM10007100_14040</name>
</gene>
<reference evidence="3" key="2">
    <citation type="submission" date="2020-09" db="EMBL/GenBank/DDBJ databases">
        <authorList>
            <person name="Sun Q."/>
            <person name="Kim S."/>
        </authorList>
    </citation>
    <scope>NUCLEOTIDE SEQUENCE</scope>
    <source>
        <strain evidence="3">KCTC 12988</strain>
    </source>
</reference>
<evidence type="ECO:0000256" key="2">
    <source>
        <dbReference type="SAM" id="SignalP"/>
    </source>
</evidence>
<feature type="chain" id="PRO_5037241793" evidence="2">
    <location>
        <begin position="20"/>
        <end position="1186"/>
    </location>
</feature>
<evidence type="ECO:0000313" key="3">
    <source>
        <dbReference type="EMBL" id="GHC49300.1"/>
    </source>
</evidence>
<evidence type="ECO:0000313" key="4">
    <source>
        <dbReference type="Proteomes" id="UP000644507"/>
    </source>
</evidence>
<feature type="region of interest" description="Disordered" evidence="1">
    <location>
        <begin position="419"/>
        <end position="442"/>
    </location>
</feature>
<organism evidence="3 4">
    <name type="scientific">Roseibacillus persicicus</name>
    <dbReference type="NCBI Taxonomy" id="454148"/>
    <lineage>
        <taxon>Bacteria</taxon>
        <taxon>Pseudomonadati</taxon>
        <taxon>Verrucomicrobiota</taxon>
        <taxon>Verrucomicrobiia</taxon>
        <taxon>Verrucomicrobiales</taxon>
        <taxon>Verrucomicrobiaceae</taxon>
        <taxon>Roseibacillus</taxon>
    </lineage>
</organism>
<sequence>MKTKLPLFLLALSGLPLLAAPSVQLPKEWFAPLESQTGFALTDTATGQVRVMTFSNANVLQQTGPTETYLANVTGLASGYFEGGPEHLILSSATHNQMRFLPVDGSASPSSRSTAFAGPQSTIPLFEAGLTPMTLSHCLYVDGGEGAELNKTLIAGGVPSSTDEYIYDSGATALQPFRVPGTGERRGMLIRQDTSRLQEIRNSGDGNIVRSTKFPVPSASLLATEVQGNDGRLCTVAWVPGDSKCGIFTHGFSGFPQGFTTTPSIGFPIGTIVSVGTTIPNAPDGILITSQDGTVAVWARIIAGTTLSIQETFFASAGTAFSGLVPVPGRGFMTLLGTPGDRTSSNWDLYRDSGAGFQKVASGNLTPWIDTTNRFATLFWFDDQALIQPMAQLLRVETVPDWTTGTGSLPQAITTELRDLNPNDGDGDQGLNNPSPASPVAPAGATFVMSNQYQDNASVSALDDSVTLTSLPLNVSPDSGTYAESVLVKVLADSSTLDIRYREDTPGSVWQTYEAPLTIGYPSDWLFYAYDRANRVNGPIISRSYQFSSPLNDLDSDQDGVPDYVERHFGLDPAGGADSDGDFQSDLEEILGHDGVGTGPNDSADYLAEEDRDPPYLGEGFYLFAQAYNPAGTGANPFDDGGTPVTDPDDANLAATQREDDTPGEKIRSYNMLSELMAVGEVSTVADGTLVGQNAARIDVSNPLPESEWLILSSPIQFDLAPSGTVRGGRETLRVASRPVFAPPTIAATATGTDRSADALAWVAAARTAHDSFDPVTTITRLDPIDNAIAVLAEQALYESFPPADLIALGVPSDIDDFTLFGGRDYDSGKTPFSEEMKRALVTNGCDFPAIIQYLDSQARLNGDISDLSDAIYSRHVAISDSTPNMALPLDALRSVLHDGAITDPGSVVALTYNGDGEVDTSTTRTNPYSTISASLISNARSAMLSLLANVPSLKRDVETWTITIESPTTPLHNYDYRRTDPGTGDLAYFVDSFGDRVLIEQGLGLNIGAVFQITGYVDVDPVGTFDTMEAISLELVFTPVATDTDSNGNLLDDDWEKFFFGDLGVVNPFDPHPITGHSYFQYHLEGADPRDGDLDSDVVNLAPSDITIVWLPVFNAYDIEFTFPDEFISAVDFDLLSSETITTFAGPVQDGGVSPIGEDRYALRVTSIDSNLDKNFFRIQMSLAD</sequence>
<dbReference type="EMBL" id="BMXI01000005">
    <property type="protein sequence ID" value="GHC49300.1"/>
    <property type="molecule type" value="Genomic_DNA"/>
</dbReference>
<feature type="signal peptide" evidence="2">
    <location>
        <begin position="1"/>
        <end position="19"/>
    </location>
</feature>
<accession>A0A918TI21</accession>
<proteinExistence type="predicted"/>
<dbReference type="Proteomes" id="UP000644507">
    <property type="component" value="Unassembled WGS sequence"/>
</dbReference>
<comment type="caution">
    <text evidence="3">The sequence shown here is derived from an EMBL/GenBank/DDBJ whole genome shotgun (WGS) entry which is preliminary data.</text>
</comment>